<evidence type="ECO:0008006" key="4">
    <source>
        <dbReference type="Google" id="ProtNLM"/>
    </source>
</evidence>
<feature type="signal peptide" evidence="1">
    <location>
        <begin position="1"/>
        <end position="19"/>
    </location>
</feature>
<feature type="chain" id="PRO_5045221551" description="DUF4468 domain-containing protein" evidence="1">
    <location>
        <begin position="20"/>
        <end position="158"/>
    </location>
</feature>
<gene>
    <name evidence="2" type="ORF">ACFQZS_09935</name>
</gene>
<organism evidence="2 3">
    <name type="scientific">Mucilaginibacter calamicampi</name>
    <dbReference type="NCBI Taxonomy" id="1302352"/>
    <lineage>
        <taxon>Bacteria</taxon>
        <taxon>Pseudomonadati</taxon>
        <taxon>Bacteroidota</taxon>
        <taxon>Sphingobacteriia</taxon>
        <taxon>Sphingobacteriales</taxon>
        <taxon>Sphingobacteriaceae</taxon>
        <taxon>Mucilaginibacter</taxon>
    </lineage>
</organism>
<protein>
    <recommendedName>
        <fullName evidence="4">DUF4468 domain-containing protein</fullName>
    </recommendedName>
</protein>
<dbReference type="Proteomes" id="UP001596958">
    <property type="component" value="Unassembled WGS sequence"/>
</dbReference>
<proteinExistence type="predicted"/>
<accession>A0ABW2YYI0</accession>
<name>A0ABW2YYI0_9SPHI</name>
<comment type="caution">
    <text evidence="2">The sequence shown here is derived from an EMBL/GenBank/DDBJ whole genome shotgun (WGS) entry which is preliminary data.</text>
</comment>
<sequence length="158" mass="18500">MLKYLLLLTIAFCSSVAIGQSLTNVLKIDKMAQSIDSAKNLGQTVLDGTIAQKSKSLFIKKLSGYFSETYYYNKYSKRLLRVSYYSYLKKHEYEDYYFLNDSLILVTTQIGTGTNNKYYFKEDTIFKKMGYDTLITPQYFIKKAIRYLKDFKELPFSK</sequence>
<evidence type="ECO:0000313" key="3">
    <source>
        <dbReference type="Proteomes" id="UP001596958"/>
    </source>
</evidence>
<dbReference type="RefSeq" id="WP_377099753.1">
    <property type="nucleotide sequence ID" value="NZ_JBHTHU010000006.1"/>
</dbReference>
<keyword evidence="3" id="KW-1185">Reference proteome</keyword>
<evidence type="ECO:0000313" key="2">
    <source>
        <dbReference type="EMBL" id="MFD0750462.1"/>
    </source>
</evidence>
<evidence type="ECO:0000256" key="1">
    <source>
        <dbReference type="SAM" id="SignalP"/>
    </source>
</evidence>
<dbReference type="EMBL" id="JBHTHU010000006">
    <property type="protein sequence ID" value="MFD0750462.1"/>
    <property type="molecule type" value="Genomic_DNA"/>
</dbReference>
<keyword evidence="1" id="KW-0732">Signal</keyword>
<reference evidence="3" key="1">
    <citation type="journal article" date="2019" name="Int. J. Syst. Evol. Microbiol.">
        <title>The Global Catalogue of Microorganisms (GCM) 10K type strain sequencing project: providing services to taxonomists for standard genome sequencing and annotation.</title>
        <authorList>
            <consortium name="The Broad Institute Genomics Platform"/>
            <consortium name="The Broad Institute Genome Sequencing Center for Infectious Disease"/>
            <person name="Wu L."/>
            <person name="Ma J."/>
        </authorList>
    </citation>
    <scope>NUCLEOTIDE SEQUENCE [LARGE SCALE GENOMIC DNA]</scope>
    <source>
        <strain evidence="3">CCUG 63418</strain>
    </source>
</reference>